<feature type="transmembrane region" description="Helical" evidence="1">
    <location>
        <begin position="6"/>
        <end position="26"/>
    </location>
</feature>
<evidence type="ECO:0000313" key="2">
    <source>
        <dbReference type="EMBL" id="KQJ85381.1"/>
    </source>
</evidence>
<sequence>MDDQQVPGALLSLFFVTGSASLIWVWMFARILSIYRHFVSSLSGPITYLFCCIWINCCTYVSNIWQYVDDSKRKELS</sequence>
<dbReference type="EnsemblPlants" id="KQJ85381">
    <property type="protein sequence ID" value="KQJ85381"/>
    <property type="gene ID" value="BRADI_5g26711v3"/>
</dbReference>
<reference evidence="2" key="2">
    <citation type="submission" date="2017-06" db="EMBL/GenBank/DDBJ databases">
        <title>WGS assembly of Brachypodium distachyon.</title>
        <authorList>
            <consortium name="The International Brachypodium Initiative"/>
            <person name="Lucas S."/>
            <person name="Harmon-Smith M."/>
            <person name="Lail K."/>
            <person name="Tice H."/>
            <person name="Grimwood J."/>
            <person name="Bruce D."/>
            <person name="Barry K."/>
            <person name="Shu S."/>
            <person name="Lindquist E."/>
            <person name="Wang M."/>
            <person name="Pitluck S."/>
            <person name="Vogel J.P."/>
            <person name="Garvin D.F."/>
            <person name="Mockler T.C."/>
            <person name="Schmutz J."/>
            <person name="Rokhsar D."/>
            <person name="Bevan M.W."/>
        </authorList>
    </citation>
    <scope>NUCLEOTIDE SEQUENCE</scope>
    <source>
        <strain evidence="2">Bd21</strain>
    </source>
</reference>
<keyword evidence="1" id="KW-0812">Transmembrane</keyword>
<keyword evidence="1" id="KW-0472">Membrane</keyword>
<evidence type="ECO:0000313" key="3">
    <source>
        <dbReference type="EnsemblPlants" id="KQJ85381"/>
    </source>
</evidence>
<dbReference type="InParanoid" id="A0A0Q3KZ79"/>
<evidence type="ECO:0000313" key="4">
    <source>
        <dbReference type="Proteomes" id="UP000008810"/>
    </source>
</evidence>
<dbReference type="AlphaFoldDB" id="A0A0Q3KZ79"/>
<organism evidence="2">
    <name type="scientific">Brachypodium distachyon</name>
    <name type="common">Purple false brome</name>
    <name type="synonym">Trachynia distachya</name>
    <dbReference type="NCBI Taxonomy" id="15368"/>
    <lineage>
        <taxon>Eukaryota</taxon>
        <taxon>Viridiplantae</taxon>
        <taxon>Streptophyta</taxon>
        <taxon>Embryophyta</taxon>
        <taxon>Tracheophyta</taxon>
        <taxon>Spermatophyta</taxon>
        <taxon>Magnoliopsida</taxon>
        <taxon>Liliopsida</taxon>
        <taxon>Poales</taxon>
        <taxon>Poaceae</taxon>
        <taxon>BOP clade</taxon>
        <taxon>Pooideae</taxon>
        <taxon>Stipodae</taxon>
        <taxon>Brachypodieae</taxon>
        <taxon>Brachypodium</taxon>
    </lineage>
</organism>
<accession>A0A0Q3KZ79</accession>
<dbReference type="Gramene" id="KQJ85381">
    <property type="protein sequence ID" value="KQJ85381"/>
    <property type="gene ID" value="BRADI_5g26711v3"/>
</dbReference>
<dbReference type="Proteomes" id="UP000008810">
    <property type="component" value="Chromosome 5"/>
</dbReference>
<evidence type="ECO:0000256" key="1">
    <source>
        <dbReference type="SAM" id="Phobius"/>
    </source>
</evidence>
<name>A0A0Q3KZ79_BRADI</name>
<proteinExistence type="predicted"/>
<reference evidence="3" key="3">
    <citation type="submission" date="2018-08" db="UniProtKB">
        <authorList>
            <consortium name="EnsemblPlants"/>
        </authorList>
    </citation>
    <scope>IDENTIFICATION</scope>
    <source>
        <strain evidence="3">cv. Bd21</strain>
    </source>
</reference>
<dbReference type="EMBL" id="CM000884">
    <property type="protein sequence ID" value="KQJ85381.1"/>
    <property type="molecule type" value="Genomic_DNA"/>
</dbReference>
<reference evidence="2 3" key="1">
    <citation type="journal article" date="2010" name="Nature">
        <title>Genome sequencing and analysis of the model grass Brachypodium distachyon.</title>
        <authorList>
            <consortium name="International Brachypodium Initiative"/>
        </authorList>
    </citation>
    <scope>NUCLEOTIDE SEQUENCE [LARGE SCALE GENOMIC DNA]</scope>
    <source>
        <strain evidence="2 3">Bd21</strain>
    </source>
</reference>
<keyword evidence="4" id="KW-1185">Reference proteome</keyword>
<feature type="transmembrane region" description="Helical" evidence="1">
    <location>
        <begin position="46"/>
        <end position="68"/>
    </location>
</feature>
<gene>
    <name evidence="2" type="ORF">BRADI_5g26711v3</name>
</gene>
<protein>
    <submittedName>
        <fullName evidence="2 3">Uncharacterized protein</fullName>
    </submittedName>
</protein>
<keyword evidence="1" id="KW-1133">Transmembrane helix</keyword>